<dbReference type="AlphaFoldDB" id="A0A1K2HUF3"/>
<organism evidence="2 3">
    <name type="scientific">Devosia enhydra</name>
    <dbReference type="NCBI Taxonomy" id="665118"/>
    <lineage>
        <taxon>Bacteria</taxon>
        <taxon>Pseudomonadati</taxon>
        <taxon>Pseudomonadota</taxon>
        <taxon>Alphaproteobacteria</taxon>
        <taxon>Hyphomicrobiales</taxon>
        <taxon>Devosiaceae</taxon>
        <taxon>Devosia</taxon>
    </lineage>
</organism>
<feature type="domain" description="Bacteriophage T5 Orf172 DNA-binding" evidence="1">
    <location>
        <begin position="28"/>
        <end position="106"/>
    </location>
</feature>
<dbReference type="Proteomes" id="UP000183447">
    <property type="component" value="Unassembled WGS sequence"/>
</dbReference>
<gene>
    <name evidence="2" type="ORF">SAMN02983003_0638</name>
</gene>
<proteinExistence type="predicted"/>
<evidence type="ECO:0000313" key="3">
    <source>
        <dbReference type="Proteomes" id="UP000183447"/>
    </source>
</evidence>
<keyword evidence="3" id="KW-1185">Reference proteome</keyword>
<reference evidence="2 3" key="1">
    <citation type="submission" date="2016-11" db="EMBL/GenBank/DDBJ databases">
        <authorList>
            <person name="Jaros S."/>
            <person name="Januszkiewicz K."/>
            <person name="Wedrychowicz H."/>
        </authorList>
    </citation>
    <scope>NUCLEOTIDE SEQUENCE [LARGE SCALE GENOMIC DNA]</scope>
    <source>
        <strain evidence="2 3">ATCC 23634</strain>
    </source>
</reference>
<dbReference type="InterPro" id="IPR018306">
    <property type="entry name" value="Phage_T5_Orf172_DNA-bd"/>
</dbReference>
<evidence type="ECO:0000313" key="2">
    <source>
        <dbReference type="EMBL" id="SFZ81693.1"/>
    </source>
</evidence>
<dbReference type="SMART" id="SM00974">
    <property type="entry name" value="T5orf172"/>
    <property type="match status" value="1"/>
</dbReference>
<dbReference type="Pfam" id="PF10544">
    <property type="entry name" value="T5orf172"/>
    <property type="match status" value="1"/>
</dbReference>
<evidence type="ECO:0000259" key="1">
    <source>
        <dbReference type="SMART" id="SM00974"/>
    </source>
</evidence>
<dbReference type="OrthoDB" id="8410927at2"/>
<protein>
    <submittedName>
        <fullName evidence="2">T5orf172 domain-containing protein</fullName>
    </submittedName>
</protein>
<dbReference type="STRING" id="665118.SAMN02983003_0638"/>
<dbReference type="EMBL" id="FPKU01000001">
    <property type="protein sequence ID" value="SFZ81693.1"/>
    <property type="molecule type" value="Genomic_DNA"/>
</dbReference>
<name>A0A1K2HUF3_9HYPH</name>
<accession>A0A1K2HUF3</accession>
<sequence length="118" mass="13449">MCRRNWHSTTTLGQTSDPSGYVYVITHPHFPGWVKVGQTNDPRRRLSSYNTGDPDRGYHLYVAAPTLGRRHAEWLAHKTLRRLGYAKKGEWFDAPPAKAESVVRRAAAQADEEFDPRS</sequence>